<evidence type="ECO:0000256" key="2">
    <source>
        <dbReference type="ARBA" id="ARBA00012652"/>
    </source>
</evidence>
<feature type="domain" description="Alpha-L-rhamnosidase six-hairpin glycosidase" evidence="6">
    <location>
        <begin position="625"/>
        <end position="960"/>
    </location>
</feature>
<organism evidence="8 9">
    <name type="scientific">Posidoniimonas corsicana</name>
    <dbReference type="NCBI Taxonomy" id="1938618"/>
    <lineage>
        <taxon>Bacteria</taxon>
        <taxon>Pseudomonadati</taxon>
        <taxon>Planctomycetota</taxon>
        <taxon>Planctomycetia</taxon>
        <taxon>Pirellulales</taxon>
        <taxon>Lacipirellulaceae</taxon>
        <taxon>Posidoniimonas</taxon>
    </lineage>
</organism>
<feature type="domain" description="Alpha-L-rhamnosidase concanavalin-like" evidence="4">
    <location>
        <begin position="522"/>
        <end position="618"/>
    </location>
</feature>
<dbReference type="InterPro" id="IPR008902">
    <property type="entry name" value="Rhamnosid_concanavalin"/>
</dbReference>
<accession>A0A5C5VBB7</accession>
<sequence>MLNVSRSPRPAALAARLRILAIAVVVAVFPGSAVAELTASRLRCESLETPSGVDRAAPQLSWIVESPQPNQSQSAYRILVATREEKLAADDGDLWDSGKVSSAETYAIQYKGKPLQSHQQCHWKVMAWDATGQPGEWSDASEWTVGLLNQEDWQGEWIGYDKDRQPLADPPAIDLDGARWVRHAADPDVPPAQTRDYRCAWQLPADIDLRTATLAIMCDDHARVEINGTTAVSGVSIGTPKVEEVLGYLRPGKNEFRVVCRNGQPGPTGICLKVTAEGHDGQVYVLTTDDRWTSSAAADQPQHQVTVVGPFGCKPWGRPAYRRDLTSPPVYLRDEFVLDKPVRRATAYFSSLGWADFSINGSPVKSDFFSSGWTDYRQRVYYRSYDATNLVRQGDNAWGLVLADGWYSGHVAWGMQRGHYGEKPRVRAMLRVEFQDGQTQTFATDDSWRASTAGPKRVADPLIGEEYDATQEMPGWDAPGFSAPGWKPVDVGAEVQPLIQWHPGPAVIEVDRFPAKSISEPAPGVYVYDLGQNFAGVVQLKVRGRAGQRVRLRFAERLNPDGTVYTDNLRMARATDIYTCSGDGEETWTPTQTFHGFQYVELTGLDEPTQDAVTGIALSSNTPLVSSFECSDPALNRLYKNVLWTQLANFIDVPTDCPQRDERLGWTGDAQVYVHTACLTTNVQAFFRKWLVDLVDAQEPNGQFPKVAPVVAGQSDGGPAWSEAGVICPWEIYSVYNDRKLLEQQYPAMVRYVEFCRNRSRDGVLPPERFHCFGDWLSVNANTPNEIIYTAYYARSADIVSKAAEALGRTGDASKYRELFQQIKQAFNDEYVSADGRIHGDTQCCYVLALGYGLLDGQAYEHASRHLIDDIRSRGWKLSTGFVGTKDLMMVLSQIGRHDVALRLLHQQEYPGWLFSIGHGATSIWERWDGWTPDGGFQDPGMNSFAHYSFGAVYGWMAENLGGIRAGRPGFETVIIEPTFDPHLDFCRVTYDSLHGPIKSEWSRADGARRLQVTIPANTRATVRLRGVTVDQLRVNGQNSDMTDFEAADAVDRFPNSGDDAQTEVRTAELLLPSGDYLLEMPGREA</sequence>
<comment type="catalytic activity">
    <reaction evidence="1">
        <text>Hydrolysis of terminal non-reducing alpha-L-rhamnose residues in alpha-L-rhamnosides.</text>
        <dbReference type="EC" id="3.2.1.40"/>
    </reaction>
</comment>
<evidence type="ECO:0000259" key="5">
    <source>
        <dbReference type="Pfam" id="PF08531"/>
    </source>
</evidence>
<evidence type="ECO:0000313" key="8">
    <source>
        <dbReference type="EMBL" id="TWT35283.1"/>
    </source>
</evidence>
<evidence type="ECO:0000259" key="4">
    <source>
        <dbReference type="Pfam" id="PF05592"/>
    </source>
</evidence>
<dbReference type="InterPro" id="IPR013737">
    <property type="entry name" value="Bac_rhamnosid_N"/>
</dbReference>
<name>A0A5C5VBB7_9BACT</name>
<dbReference type="Pfam" id="PF17389">
    <property type="entry name" value="Bac_rhamnosid6H"/>
    <property type="match status" value="1"/>
</dbReference>
<protein>
    <recommendedName>
        <fullName evidence="2">alpha-L-rhamnosidase</fullName>
        <ecNumber evidence="2">3.2.1.40</ecNumber>
    </recommendedName>
</protein>
<dbReference type="GO" id="GO:0030596">
    <property type="term" value="F:alpha-L-rhamnosidase activity"/>
    <property type="evidence" value="ECO:0007669"/>
    <property type="project" value="UniProtKB-EC"/>
</dbReference>
<keyword evidence="9" id="KW-1185">Reference proteome</keyword>
<dbReference type="Pfam" id="PF05592">
    <property type="entry name" value="Bac_rhamnosid"/>
    <property type="match status" value="1"/>
</dbReference>
<dbReference type="InterPro" id="IPR012341">
    <property type="entry name" value="6hp_glycosidase-like_sf"/>
</dbReference>
<gene>
    <name evidence="8" type="ORF">KOR34_01710</name>
</gene>
<reference evidence="8 9" key="1">
    <citation type="submission" date="2019-02" db="EMBL/GenBank/DDBJ databases">
        <title>Deep-cultivation of Planctomycetes and their phenomic and genomic characterization uncovers novel biology.</title>
        <authorList>
            <person name="Wiegand S."/>
            <person name="Jogler M."/>
            <person name="Boedeker C."/>
            <person name="Pinto D."/>
            <person name="Vollmers J."/>
            <person name="Rivas-Marin E."/>
            <person name="Kohn T."/>
            <person name="Peeters S.H."/>
            <person name="Heuer A."/>
            <person name="Rast P."/>
            <person name="Oberbeckmann S."/>
            <person name="Bunk B."/>
            <person name="Jeske O."/>
            <person name="Meyerdierks A."/>
            <person name="Storesund J.E."/>
            <person name="Kallscheuer N."/>
            <person name="Luecker S."/>
            <person name="Lage O.M."/>
            <person name="Pohl T."/>
            <person name="Merkel B.J."/>
            <person name="Hornburger P."/>
            <person name="Mueller R.-W."/>
            <person name="Bruemmer F."/>
            <person name="Labrenz M."/>
            <person name="Spormann A.M."/>
            <person name="Op Den Camp H."/>
            <person name="Overmann J."/>
            <person name="Amann R."/>
            <person name="Jetten M.S.M."/>
            <person name="Mascher T."/>
            <person name="Medema M.H."/>
            <person name="Devos D.P."/>
            <person name="Kaster A.-K."/>
            <person name="Ovreas L."/>
            <person name="Rohde M."/>
            <person name="Galperin M.Y."/>
            <person name="Jogler C."/>
        </authorList>
    </citation>
    <scope>NUCLEOTIDE SEQUENCE [LARGE SCALE GENOMIC DNA]</scope>
    <source>
        <strain evidence="8 9">KOR34</strain>
    </source>
</reference>
<dbReference type="Gene3D" id="2.60.420.10">
    <property type="entry name" value="Maltose phosphorylase, domain 3"/>
    <property type="match status" value="1"/>
</dbReference>
<dbReference type="PIRSF" id="PIRSF010631">
    <property type="entry name" value="A-rhamnsds"/>
    <property type="match status" value="1"/>
</dbReference>
<dbReference type="Gene3D" id="2.60.120.260">
    <property type="entry name" value="Galactose-binding domain-like"/>
    <property type="match status" value="3"/>
</dbReference>
<dbReference type="EC" id="3.2.1.40" evidence="2"/>
<dbReference type="AlphaFoldDB" id="A0A5C5VBB7"/>
<evidence type="ECO:0000256" key="1">
    <source>
        <dbReference type="ARBA" id="ARBA00001445"/>
    </source>
</evidence>
<dbReference type="Gene3D" id="2.60.40.10">
    <property type="entry name" value="Immunoglobulins"/>
    <property type="match status" value="1"/>
</dbReference>
<dbReference type="Proteomes" id="UP000316714">
    <property type="component" value="Unassembled WGS sequence"/>
</dbReference>
<keyword evidence="3" id="KW-0378">Hydrolase</keyword>
<dbReference type="InterPro" id="IPR035396">
    <property type="entry name" value="Bac_rhamnosid6H"/>
</dbReference>
<evidence type="ECO:0000259" key="6">
    <source>
        <dbReference type="Pfam" id="PF17389"/>
    </source>
</evidence>
<dbReference type="Pfam" id="PF08531">
    <property type="entry name" value="Bac_rhamnosid_N"/>
    <property type="match status" value="1"/>
</dbReference>
<dbReference type="EMBL" id="SIHJ01000001">
    <property type="protein sequence ID" value="TWT35283.1"/>
    <property type="molecule type" value="Genomic_DNA"/>
</dbReference>
<evidence type="ECO:0000256" key="3">
    <source>
        <dbReference type="ARBA" id="ARBA00022801"/>
    </source>
</evidence>
<proteinExistence type="predicted"/>
<dbReference type="Pfam" id="PF25788">
    <property type="entry name" value="Ig_Rha78A_N"/>
    <property type="match status" value="1"/>
</dbReference>
<dbReference type="PANTHER" id="PTHR33307">
    <property type="entry name" value="ALPHA-RHAMNOSIDASE (EUROFUNG)"/>
    <property type="match status" value="1"/>
</dbReference>
<dbReference type="SUPFAM" id="SSF48208">
    <property type="entry name" value="Six-hairpin glycosidases"/>
    <property type="match status" value="1"/>
</dbReference>
<feature type="domain" description="Alpha-L-rhamnosidase C-terminal" evidence="7">
    <location>
        <begin position="963"/>
        <end position="1029"/>
    </location>
</feature>
<dbReference type="PANTHER" id="PTHR33307:SF6">
    <property type="entry name" value="ALPHA-RHAMNOSIDASE (EUROFUNG)-RELATED"/>
    <property type="match status" value="1"/>
</dbReference>
<evidence type="ECO:0000313" key="9">
    <source>
        <dbReference type="Proteomes" id="UP000316714"/>
    </source>
</evidence>
<dbReference type="InterPro" id="IPR008928">
    <property type="entry name" value="6-hairpin_glycosidase_sf"/>
</dbReference>
<dbReference type="InterPro" id="IPR016007">
    <property type="entry name" value="Alpha_rhamnosid"/>
</dbReference>
<comment type="caution">
    <text evidence="8">The sequence shown here is derived from an EMBL/GenBank/DDBJ whole genome shotgun (WGS) entry which is preliminary data.</text>
</comment>
<dbReference type="Pfam" id="PF17390">
    <property type="entry name" value="Bac_rhamnosid_C"/>
    <property type="match status" value="1"/>
</dbReference>
<evidence type="ECO:0000259" key="7">
    <source>
        <dbReference type="Pfam" id="PF17390"/>
    </source>
</evidence>
<dbReference type="GO" id="GO:0005975">
    <property type="term" value="P:carbohydrate metabolic process"/>
    <property type="evidence" value="ECO:0007669"/>
    <property type="project" value="InterPro"/>
</dbReference>
<dbReference type="InterPro" id="IPR035398">
    <property type="entry name" value="Bac_rhamnosid_C"/>
</dbReference>
<dbReference type="Gene3D" id="1.50.10.10">
    <property type="match status" value="1"/>
</dbReference>
<feature type="domain" description="Bacterial alpha-L-rhamnosidase N-terminal" evidence="5">
    <location>
        <begin position="340"/>
        <end position="493"/>
    </location>
</feature>
<dbReference type="InterPro" id="IPR013783">
    <property type="entry name" value="Ig-like_fold"/>
</dbReference>